<protein>
    <recommendedName>
        <fullName evidence="4">Glycerophosphoryl diester phosphodiesterase membrane domain-containing protein</fullName>
    </recommendedName>
</protein>
<feature type="transmembrane region" description="Helical" evidence="1">
    <location>
        <begin position="67"/>
        <end position="87"/>
    </location>
</feature>
<organism evidence="2 3">
    <name type="scientific">Sphingopyxis lindanitolerans</name>
    <dbReference type="NCBI Taxonomy" id="2054227"/>
    <lineage>
        <taxon>Bacteria</taxon>
        <taxon>Pseudomonadati</taxon>
        <taxon>Pseudomonadota</taxon>
        <taxon>Alphaproteobacteria</taxon>
        <taxon>Sphingomonadales</taxon>
        <taxon>Sphingomonadaceae</taxon>
        <taxon>Sphingopyxis</taxon>
    </lineage>
</organism>
<keyword evidence="1" id="KW-0472">Membrane</keyword>
<keyword evidence="1" id="KW-0812">Transmembrane</keyword>
<feature type="transmembrane region" description="Helical" evidence="1">
    <location>
        <begin position="99"/>
        <end position="118"/>
    </location>
</feature>
<evidence type="ECO:0000313" key="3">
    <source>
        <dbReference type="Proteomes" id="UP000238954"/>
    </source>
</evidence>
<comment type="caution">
    <text evidence="2">The sequence shown here is derived from an EMBL/GenBank/DDBJ whole genome shotgun (WGS) entry which is preliminary data.</text>
</comment>
<evidence type="ECO:0000256" key="1">
    <source>
        <dbReference type="SAM" id="Phobius"/>
    </source>
</evidence>
<keyword evidence="3" id="KW-1185">Reference proteome</keyword>
<dbReference type="AlphaFoldDB" id="A0A2S8BB54"/>
<evidence type="ECO:0008006" key="4">
    <source>
        <dbReference type="Google" id="ProtNLM"/>
    </source>
</evidence>
<dbReference type="Proteomes" id="UP000238954">
    <property type="component" value="Chromosome"/>
</dbReference>
<name>A0A2S8BB54_9SPHN</name>
<gene>
    <name evidence="2" type="ORF">CVO77_01305</name>
</gene>
<evidence type="ECO:0000313" key="2">
    <source>
        <dbReference type="EMBL" id="PQM29578.1"/>
    </source>
</evidence>
<dbReference type="OrthoDB" id="7447036at2"/>
<feature type="transmembrane region" description="Helical" evidence="1">
    <location>
        <begin position="25"/>
        <end position="47"/>
    </location>
</feature>
<dbReference type="RefSeq" id="WP_105997535.1">
    <property type="nucleotide sequence ID" value="NZ_CM009578.1"/>
</dbReference>
<keyword evidence="1" id="KW-1133">Transmembrane helix</keyword>
<sequence>MAKMSIGAAFSETFAFLGANWARMLLYLGGALVAIALLGWLLIGSTFTSMMASPNDPSAVLGAFGKIFFFAIIAGAVMFAASLLVWRSGLVGGDPAADIGWSLGAGAAYVGAMFVLYIGAVIAMYIVILIVGLFAVALFGVSGLSPEIFMSGGVSGGLIAFGIIVYIAIIVFFLWLFGRLGVAGPWMAAQRRSNPFAALGASWKLTSASQWTIVGFNLIIMILSFVFLMVANMIFGGIAGAAGGVVGAMGSPGAGAGTILFAVVFGLLIYVPLVLLSVSTPAAIYRCINTDSNAEVFT</sequence>
<feature type="transmembrane region" description="Helical" evidence="1">
    <location>
        <begin position="157"/>
        <end position="177"/>
    </location>
</feature>
<dbReference type="EMBL" id="PHFW01000001">
    <property type="protein sequence ID" value="PQM29578.1"/>
    <property type="molecule type" value="Genomic_DNA"/>
</dbReference>
<feature type="transmembrane region" description="Helical" evidence="1">
    <location>
        <begin position="214"/>
        <end position="242"/>
    </location>
</feature>
<accession>A0A2S8BB54</accession>
<proteinExistence type="predicted"/>
<reference evidence="3" key="1">
    <citation type="submission" date="2017-11" db="EMBL/GenBank/DDBJ databases">
        <title>The complete genome sequence of Sphingopyxis pomeranensis sp. nov. strain WS5A3p.</title>
        <authorList>
            <person name="Kaminski M.A."/>
        </authorList>
    </citation>
    <scope>NUCLEOTIDE SEQUENCE [LARGE SCALE GENOMIC DNA]</scope>
    <source>
        <strain evidence="3">WS5A3p</strain>
    </source>
</reference>
<feature type="transmembrane region" description="Helical" evidence="1">
    <location>
        <begin position="254"/>
        <end position="276"/>
    </location>
</feature>